<evidence type="ECO:0000313" key="2">
    <source>
        <dbReference type="Proteomes" id="UP000801492"/>
    </source>
</evidence>
<evidence type="ECO:0000313" key="1">
    <source>
        <dbReference type="EMBL" id="KAF2890858.1"/>
    </source>
</evidence>
<gene>
    <name evidence="1" type="ORF">ILUMI_15315</name>
</gene>
<reference evidence="1" key="1">
    <citation type="submission" date="2019-08" db="EMBL/GenBank/DDBJ databases">
        <title>The genome of the North American firefly Photinus pyralis.</title>
        <authorList>
            <consortium name="Photinus pyralis genome working group"/>
            <person name="Fallon T.R."/>
            <person name="Sander Lower S.E."/>
            <person name="Weng J.-K."/>
        </authorList>
    </citation>
    <scope>NUCLEOTIDE SEQUENCE</scope>
    <source>
        <strain evidence="1">TRF0915ILg1</strain>
        <tissue evidence="1">Whole body</tissue>
    </source>
</reference>
<dbReference type="AlphaFoldDB" id="A0A8K0CNU1"/>
<protein>
    <submittedName>
        <fullName evidence="1">Uncharacterized protein</fullName>
    </submittedName>
</protein>
<name>A0A8K0CNU1_IGNLU</name>
<comment type="caution">
    <text evidence="1">The sequence shown here is derived from an EMBL/GenBank/DDBJ whole genome shotgun (WGS) entry which is preliminary data.</text>
</comment>
<feature type="non-terminal residue" evidence="1">
    <location>
        <position position="155"/>
    </location>
</feature>
<accession>A0A8K0CNU1</accession>
<organism evidence="1 2">
    <name type="scientific">Ignelater luminosus</name>
    <name type="common">Cucubano</name>
    <name type="synonym">Pyrophorus luminosus</name>
    <dbReference type="NCBI Taxonomy" id="2038154"/>
    <lineage>
        <taxon>Eukaryota</taxon>
        <taxon>Metazoa</taxon>
        <taxon>Ecdysozoa</taxon>
        <taxon>Arthropoda</taxon>
        <taxon>Hexapoda</taxon>
        <taxon>Insecta</taxon>
        <taxon>Pterygota</taxon>
        <taxon>Neoptera</taxon>
        <taxon>Endopterygota</taxon>
        <taxon>Coleoptera</taxon>
        <taxon>Polyphaga</taxon>
        <taxon>Elateriformia</taxon>
        <taxon>Elateroidea</taxon>
        <taxon>Elateridae</taxon>
        <taxon>Agrypninae</taxon>
        <taxon>Pyrophorini</taxon>
        <taxon>Ignelater</taxon>
    </lineage>
</organism>
<dbReference type="EMBL" id="VTPC01045104">
    <property type="protein sequence ID" value="KAF2890858.1"/>
    <property type="molecule type" value="Genomic_DNA"/>
</dbReference>
<proteinExistence type="predicted"/>
<dbReference type="Proteomes" id="UP000801492">
    <property type="component" value="Unassembled WGS sequence"/>
</dbReference>
<sequence>KNIWIKAHENCIYIDYTDGSAKHNKLCDSRKGYVCDIYCLDPIPKFPLFQNNIWNCSTKTTDKMCDVSCKEGSVLEGADKVICLKWGWVDAYNKTTKLPICRDESEAASDLISWLDEFRRKQYRILFVVDEAITISTKQWWQQLKFVAALMQAFP</sequence>
<keyword evidence="2" id="KW-1185">Reference proteome</keyword>